<feature type="transmembrane region" description="Helical" evidence="1">
    <location>
        <begin position="6"/>
        <end position="22"/>
    </location>
</feature>
<accession>A0A2N0VE78</accession>
<evidence type="ECO:0008006" key="4">
    <source>
        <dbReference type="Google" id="ProtNLM"/>
    </source>
</evidence>
<protein>
    <recommendedName>
        <fullName evidence="4">DUF4013 domain-containing protein</fullName>
    </recommendedName>
</protein>
<dbReference type="Proteomes" id="UP000233398">
    <property type="component" value="Unassembled WGS sequence"/>
</dbReference>
<keyword evidence="1" id="KW-0812">Transmembrane</keyword>
<reference evidence="2 3" key="1">
    <citation type="submission" date="2017-11" db="EMBL/GenBank/DDBJ databases">
        <title>Rhodohalobacter 15182 sp. nov., isolated from a salt lake.</title>
        <authorList>
            <person name="Han S."/>
        </authorList>
    </citation>
    <scope>NUCLEOTIDE SEQUENCE [LARGE SCALE GENOMIC DNA]</scope>
    <source>
        <strain evidence="2 3">15182</strain>
    </source>
</reference>
<comment type="caution">
    <text evidence="2">The sequence shown here is derived from an EMBL/GenBank/DDBJ whole genome shotgun (WGS) entry which is preliminary data.</text>
</comment>
<dbReference type="AlphaFoldDB" id="A0A2N0VE78"/>
<feature type="transmembrane region" description="Helical" evidence="1">
    <location>
        <begin position="69"/>
        <end position="95"/>
    </location>
</feature>
<keyword evidence="3" id="KW-1185">Reference proteome</keyword>
<gene>
    <name evidence="2" type="ORF">CWD77_13915</name>
</gene>
<feature type="transmembrane region" description="Helical" evidence="1">
    <location>
        <begin position="43"/>
        <end position="63"/>
    </location>
</feature>
<evidence type="ECO:0000256" key="1">
    <source>
        <dbReference type="SAM" id="Phobius"/>
    </source>
</evidence>
<organism evidence="2 3">
    <name type="scientific">Rhodohalobacter barkolensis</name>
    <dbReference type="NCBI Taxonomy" id="2053187"/>
    <lineage>
        <taxon>Bacteria</taxon>
        <taxon>Pseudomonadati</taxon>
        <taxon>Balneolota</taxon>
        <taxon>Balneolia</taxon>
        <taxon>Balneolales</taxon>
        <taxon>Balneolaceae</taxon>
        <taxon>Rhodohalobacter</taxon>
    </lineage>
</organism>
<feature type="transmembrane region" description="Helical" evidence="1">
    <location>
        <begin position="151"/>
        <end position="184"/>
    </location>
</feature>
<proteinExistence type="predicted"/>
<feature type="transmembrane region" description="Helical" evidence="1">
    <location>
        <begin position="119"/>
        <end position="145"/>
    </location>
</feature>
<sequence>MFYYLNYFVIIFFNSGAILYAIKHIRGEEPTFGEVFNELRDRLGHLLGWTAIAATVGIIINSIENQSDFIGKIVAGIIGLSWTVTSFLVLPVLVIEKKGPIESLKESAGMLKKSWGEQLIGHFSFGLIFAIILIGAGAITIPLFLLGEIFIIIGIALLILFGLVLGIFQWILQSIFMATLYLYVREDRLASSFTQTQIDQAVR</sequence>
<evidence type="ECO:0000313" key="3">
    <source>
        <dbReference type="Proteomes" id="UP000233398"/>
    </source>
</evidence>
<name>A0A2N0VE78_9BACT</name>
<dbReference type="InterPro" id="IPR046157">
    <property type="entry name" value="DUF6159"/>
</dbReference>
<dbReference type="Pfam" id="PF19656">
    <property type="entry name" value="DUF6159"/>
    <property type="match status" value="1"/>
</dbReference>
<keyword evidence="1" id="KW-0472">Membrane</keyword>
<dbReference type="EMBL" id="PISP01000006">
    <property type="protein sequence ID" value="PKD42505.1"/>
    <property type="molecule type" value="Genomic_DNA"/>
</dbReference>
<keyword evidence="1" id="KW-1133">Transmembrane helix</keyword>
<evidence type="ECO:0000313" key="2">
    <source>
        <dbReference type="EMBL" id="PKD42505.1"/>
    </source>
</evidence>